<organism evidence="1 2">
    <name type="scientific">Methylococcus capsulatus</name>
    <dbReference type="NCBI Taxonomy" id="414"/>
    <lineage>
        <taxon>Bacteria</taxon>
        <taxon>Pseudomonadati</taxon>
        <taxon>Pseudomonadota</taxon>
        <taxon>Gammaproteobacteria</taxon>
        <taxon>Methylococcales</taxon>
        <taxon>Methylococcaceae</taxon>
        <taxon>Methylococcus</taxon>
    </lineage>
</organism>
<evidence type="ECO:0000313" key="2">
    <source>
        <dbReference type="Proteomes" id="UP001158598"/>
    </source>
</evidence>
<protein>
    <submittedName>
        <fullName evidence="1">Uncharacterized protein</fullName>
    </submittedName>
</protein>
<name>A0AA35UA47_METCP</name>
<dbReference type="Proteomes" id="UP001158598">
    <property type="component" value="Chromosome"/>
</dbReference>
<dbReference type="AlphaFoldDB" id="A0AA35UA47"/>
<sequence>MTFRMSVSLGRVGAPAVLGFVGVSVEPARPPRSRGAHRTAAQLCIIALLCGGVERALPGFFRVRLRCKGWGC</sequence>
<proteinExistence type="predicted"/>
<evidence type="ECO:0000313" key="1">
    <source>
        <dbReference type="EMBL" id="CAI8730278.1"/>
    </source>
</evidence>
<dbReference type="EMBL" id="OX458332">
    <property type="protein sequence ID" value="CAI8730278.1"/>
    <property type="molecule type" value="Genomic_DNA"/>
</dbReference>
<accession>A0AA35UA47</accession>
<gene>
    <name evidence="1" type="ORF">MCNOR_0266</name>
</gene>
<reference evidence="1" key="1">
    <citation type="submission" date="2023-03" db="EMBL/GenBank/DDBJ databases">
        <authorList>
            <person name="Pearce D."/>
        </authorList>
    </citation>
    <scope>NUCLEOTIDE SEQUENCE</scope>
    <source>
        <strain evidence="1">Mc</strain>
    </source>
</reference>